<dbReference type="InterPro" id="IPR018982">
    <property type="entry name" value="RQC_domain"/>
</dbReference>
<dbReference type="CDD" id="cd18794">
    <property type="entry name" value="SF2_C_RecQ"/>
    <property type="match status" value="1"/>
</dbReference>
<dbReference type="EMBL" id="SNYR01000001">
    <property type="protein sequence ID" value="TDQ66922.1"/>
    <property type="molecule type" value="Genomic_DNA"/>
</dbReference>
<dbReference type="PROSITE" id="PS50967">
    <property type="entry name" value="HRDC"/>
    <property type="match status" value="1"/>
</dbReference>
<evidence type="ECO:0000256" key="14">
    <source>
        <dbReference type="ARBA" id="ARBA00023235"/>
    </source>
</evidence>
<evidence type="ECO:0000256" key="7">
    <source>
        <dbReference type="ARBA" id="ARBA00022801"/>
    </source>
</evidence>
<dbReference type="GO" id="GO:0009378">
    <property type="term" value="F:four-way junction helicase activity"/>
    <property type="evidence" value="ECO:0007669"/>
    <property type="project" value="TreeGrafter"/>
</dbReference>
<comment type="similarity">
    <text evidence="3">Belongs to the helicase family. RecQ subfamily.</text>
</comment>
<dbReference type="Pfam" id="PF16124">
    <property type="entry name" value="RecQ_Zn_bind"/>
    <property type="match status" value="1"/>
</dbReference>
<comment type="cofactor">
    <cofactor evidence="2">
        <name>Zn(2+)</name>
        <dbReference type="ChEBI" id="CHEBI:29105"/>
    </cofactor>
</comment>
<dbReference type="SMART" id="SM00487">
    <property type="entry name" value="DEXDc"/>
    <property type="match status" value="1"/>
</dbReference>
<dbReference type="SMART" id="SM00341">
    <property type="entry name" value="HRDC"/>
    <property type="match status" value="1"/>
</dbReference>
<dbReference type="InterPro" id="IPR004589">
    <property type="entry name" value="DNA_helicase_ATP-dep_RecQ"/>
</dbReference>
<dbReference type="InterPro" id="IPR001650">
    <property type="entry name" value="Helicase_C-like"/>
</dbReference>
<dbReference type="InterPro" id="IPR014001">
    <property type="entry name" value="Helicase_ATP-bd"/>
</dbReference>
<keyword evidence="10" id="KW-0067">ATP-binding</keyword>
<dbReference type="InterPro" id="IPR002121">
    <property type="entry name" value="HRDC_dom"/>
</dbReference>
<feature type="domain" description="HRDC" evidence="17">
    <location>
        <begin position="527"/>
        <end position="604"/>
    </location>
</feature>
<dbReference type="FunFam" id="3.40.50.300:FF:000156">
    <property type="entry name" value="ATP-dependent DNA helicase recQ"/>
    <property type="match status" value="1"/>
</dbReference>
<comment type="caution">
    <text evidence="20">The sequence shown here is derived from an EMBL/GenBank/DDBJ whole genome shotgun (WGS) entry which is preliminary data.</text>
</comment>
<keyword evidence="21" id="KW-1185">Reference proteome</keyword>
<dbReference type="PROSITE" id="PS51194">
    <property type="entry name" value="HELICASE_CTER"/>
    <property type="match status" value="1"/>
</dbReference>
<dbReference type="PROSITE" id="PS51192">
    <property type="entry name" value="HELICASE_ATP_BIND_1"/>
    <property type="match status" value="1"/>
</dbReference>
<dbReference type="SUPFAM" id="SSF52540">
    <property type="entry name" value="P-loop containing nucleoside triphosphate hydrolases"/>
    <property type="match status" value="2"/>
</dbReference>
<proteinExistence type="inferred from homology"/>
<dbReference type="Gene3D" id="1.10.150.80">
    <property type="entry name" value="HRDC domain"/>
    <property type="match status" value="1"/>
</dbReference>
<dbReference type="GO" id="GO:0043590">
    <property type="term" value="C:bacterial nucleoid"/>
    <property type="evidence" value="ECO:0007669"/>
    <property type="project" value="TreeGrafter"/>
</dbReference>
<evidence type="ECO:0000313" key="20">
    <source>
        <dbReference type="EMBL" id="TDQ66922.1"/>
    </source>
</evidence>
<feature type="domain" description="Helicase C-terminal" evidence="19">
    <location>
        <begin position="215"/>
        <end position="363"/>
    </location>
</feature>
<comment type="catalytic activity">
    <reaction evidence="15">
        <text>Couples ATP hydrolysis with the unwinding of duplex DNA by translocating in the 3'-5' direction.</text>
        <dbReference type="EC" id="5.6.2.4"/>
    </reaction>
</comment>
<dbReference type="Gene3D" id="3.40.50.300">
    <property type="entry name" value="P-loop containing nucleotide triphosphate hydrolases"/>
    <property type="match status" value="2"/>
</dbReference>
<dbReference type="PANTHER" id="PTHR13710:SF105">
    <property type="entry name" value="ATP-DEPENDENT DNA HELICASE Q1"/>
    <property type="match status" value="1"/>
</dbReference>
<gene>
    <name evidence="20" type="ORF">ATL17_0928</name>
</gene>
<evidence type="ECO:0000313" key="21">
    <source>
        <dbReference type="Proteomes" id="UP000295391"/>
    </source>
</evidence>
<dbReference type="InterPro" id="IPR036388">
    <property type="entry name" value="WH-like_DNA-bd_sf"/>
</dbReference>
<dbReference type="AlphaFoldDB" id="A0A4R6VSB0"/>
<dbReference type="InterPro" id="IPR027417">
    <property type="entry name" value="P-loop_NTPase"/>
</dbReference>
<comment type="cofactor">
    <cofactor evidence="1">
        <name>Mg(2+)</name>
        <dbReference type="ChEBI" id="CHEBI:18420"/>
    </cofactor>
</comment>
<evidence type="ECO:0000259" key="18">
    <source>
        <dbReference type="PROSITE" id="PS51192"/>
    </source>
</evidence>
<organism evidence="20 21">
    <name type="scientific">Maritalea mobilis</name>
    <dbReference type="NCBI Taxonomy" id="483324"/>
    <lineage>
        <taxon>Bacteria</taxon>
        <taxon>Pseudomonadati</taxon>
        <taxon>Pseudomonadota</taxon>
        <taxon>Alphaproteobacteria</taxon>
        <taxon>Hyphomicrobiales</taxon>
        <taxon>Devosiaceae</taxon>
        <taxon>Maritalea</taxon>
    </lineage>
</organism>
<evidence type="ECO:0000256" key="12">
    <source>
        <dbReference type="ARBA" id="ARBA00023172"/>
    </source>
</evidence>
<dbReference type="InterPro" id="IPR010997">
    <property type="entry name" value="HRDC-like_sf"/>
</dbReference>
<keyword evidence="8 20" id="KW-0347">Helicase</keyword>
<dbReference type="InterPro" id="IPR011545">
    <property type="entry name" value="DEAD/DEAH_box_helicase_dom"/>
</dbReference>
<dbReference type="GO" id="GO:0030894">
    <property type="term" value="C:replisome"/>
    <property type="evidence" value="ECO:0007669"/>
    <property type="project" value="TreeGrafter"/>
</dbReference>
<evidence type="ECO:0000259" key="19">
    <source>
        <dbReference type="PROSITE" id="PS51194"/>
    </source>
</evidence>
<dbReference type="NCBIfam" id="TIGR01389">
    <property type="entry name" value="recQ"/>
    <property type="match status" value="1"/>
</dbReference>
<dbReference type="GO" id="GO:0009432">
    <property type="term" value="P:SOS response"/>
    <property type="evidence" value="ECO:0007669"/>
    <property type="project" value="UniProtKB-UniRule"/>
</dbReference>
<evidence type="ECO:0000256" key="9">
    <source>
        <dbReference type="ARBA" id="ARBA00022833"/>
    </source>
</evidence>
<dbReference type="RefSeq" id="WP_133571578.1">
    <property type="nucleotide sequence ID" value="NZ_SNYR01000001.1"/>
</dbReference>
<evidence type="ECO:0000256" key="16">
    <source>
        <dbReference type="NCBIfam" id="TIGR01389"/>
    </source>
</evidence>
<evidence type="ECO:0000256" key="11">
    <source>
        <dbReference type="ARBA" id="ARBA00023125"/>
    </source>
</evidence>
<keyword evidence="12" id="KW-0233">DNA recombination</keyword>
<dbReference type="Pfam" id="PF00270">
    <property type="entry name" value="DEAD"/>
    <property type="match status" value="1"/>
</dbReference>
<protein>
    <recommendedName>
        <fullName evidence="16">DNA helicase RecQ</fullName>
        <ecNumber evidence="16">5.6.2.4</ecNumber>
    </recommendedName>
</protein>
<evidence type="ECO:0000256" key="4">
    <source>
        <dbReference type="ARBA" id="ARBA00022723"/>
    </source>
</evidence>
<dbReference type="GO" id="GO:0005737">
    <property type="term" value="C:cytoplasm"/>
    <property type="evidence" value="ECO:0007669"/>
    <property type="project" value="TreeGrafter"/>
</dbReference>
<dbReference type="Pfam" id="PF00271">
    <property type="entry name" value="Helicase_C"/>
    <property type="match status" value="1"/>
</dbReference>
<keyword evidence="11" id="KW-0238">DNA-binding</keyword>
<sequence>MTNTPISILRDYYGYDAFRGQQEAVINHVVNGGNAFVLMPTGAGKSLCYQIPALCRDGVAIVVSPLIALMQDQINALEQMNIKAAAINSTMSFEEVSAVRQQVRQGEIDLLYVAPERLMMPDFLSFLDKCNIALFAIDEAHCVSEWGHDFRPDYAALSMLAERFPNVPRVALTATADTQTRADIVNRMSLDDGRSFIGGFDRPNINYAIALRNSPRNQVLRFIQEKHPEDSGIIYCLSRKNVEEMATWLCDQGIEALPYHAGLPTEVRAQNQQAFLQGERIIMVATIAFGMGIDKPDVRFVVHMNTPKNIEAYYQETGRAGRDGQPSNALMLYGMEDAAQQRQWIEASTAPMEQKHIQHQKLGALFGLCETAKCRRQVLLNYFDDHCDPCGNCDTCEQPPETFDASIPAQKAISCVYRTGERFGIGYLIDVLLGTENERITQFGHDQIPTFGIGQDLTKPEWQNVFRQLIASNLLCLNPEGHGGFMITRAGRAFIKEKPALPMRHYAKPLRAKRTARANAAANTPLNTEDQSLLKTLRSVRSELAKTNKVPAYVIFHDRTLVELAQAKPTNLNAMLEINGIGKSKLDRYGQVFLDVIANEGSSA</sequence>
<dbReference type="InterPro" id="IPR044876">
    <property type="entry name" value="HRDC_dom_sf"/>
</dbReference>
<keyword evidence="4" id="KW-0479">Metal-binding</keyword>
<dbReference type="GO" id="GO:0046872">
    <property type="term" value="F:metal ion binding"/>
    <property type="evidence" value="ECO:0007669"/>
    <property type="project" value="UniProtKB-KW"/>
</dbReference>
<dbReference type="GO" id="GO:0006310">
    <property type="term" value="P:DNA recombination"/>
    <property type="evidence" value="ECO:0007669"/>
    <property type="project" value="UniProtKB-UniRule"/>
</dbReference>
<evidence type="ECO:0000256" key="3">
    <source>
        <dbReference type="ARBA" id="ARBA00005446"/>
    </source>
</evidence>
<evidence type="ECO:0000256" key="5">
    <source>
        <dbReference type="ARBA" id="ARBA00022741"/>
    </source>
</evidence>
<dbReference type="OrthoDB" id="9760034at2"/>
<dbReference type="FunFam" id="3.40.50.300:FF:000296">
    <property type="entry name" value="ATP-dependent DNA helicase RecQ"/>
    <property type="match status" value="1"/>
</dbReference>
<dbReference type="Pfam" id="PF00570">
    <property type="entry name" value="HRDC"/>
    <property type="match status" value="1"/>
</dbReference>
<dbReference type="Pfam" id="PF09382">
    <property type="entry name" value="RQC"/>
    <property type="match status" value="1"/>
</dbReference>
<dbReference type="CDD" id="cd17920">
    <property type="entry name" value="DEXHc_RecQ"/>
    <property type="match status" value="1"/>
</dbReference>
<dbReference type="Gene3D" id="1.10.10.10">
    <property type="entry name" value="Winged helix-like DNA-binding domain superfamily/Winged helix DNA-binding domain"/>
    <property type="match status" value="1"/>
</dbReference>
<evidence type="ECO:0000256" key="8">
    <source>
        <dbReference type="ARBA" id="ARBA00022806"/>
    </source>
</evidence>
<dbReference type="InterPro" id="IPR032284">
    <property type="entry name" value="RecQ_Zn-bd"/>
</dbReference>
<evidence type="ECO:0000256" key="1">
    <source>
        <dbReference type="ARBA" id="ARBA00001946"/>
    </source>
</evidence>
<dbReference type="GO" id="GO:0003677">
    <property type="term" value="F:DNA binding"/>
    <property type="evidence" value="ECO:0007669"/>
    <property type="project" value="UniProtKB-KW"/>
</dbReference>
<dbReference type="PANTHER" id="PTHR13710">
    <property type="entry name" value="DNA HELICASE RECQ FAMILY MEMBER"/>
    <property type="match status" value="1"/>
</dbReference>
<keyword evidence="5" id="KW-0547">Nucleotide-binding</keyword>
<dbReference type="GO" id="GO:0043138">
    <property type="term" value="F:3'-5' DNA helicase activity"/>
    <property type="evidence" value="ECO:0007669"/>
    <property type="project" value="UniProtKB-EC"/>
</dbReference>
<keyword evidence="6" id="KW-0227">DNA damage</keyword>
<dbReference type="Proteomes" id="UP000295391">
    <property type="component" value="Unassembled WGS sequence"/>
</dbReference>
<evidence type="ECO:0000256" key="10">
    <source>
        <dbReference type="ARBA" id="ARBA00022840"/>
    </source>
</evidence>
<reference evidence="20 21" key="1">
    <citation type="submission" date="2019-03" db="EMBL/GenBank/DDBJ databases">
        <title>Genomic Encyclopedia of Type Strains, Phase III (KMG-III): the genomes of soil and plant-associated and newly described type strains.</title>
        <authorList>
            <person name="Whitman W."/>
        </authorList>
    </citation>
    <scope>NUCLEOTIDE SEQUENCE [LARGE SCALE GENOMIC DNA]</scope>
    <source>
        <strain evidence="20 21">CGMCC 1.7002</strain>
    </source>
</reference>
<dbReference type="SMART" id="SM00490">
    <property type="entry name" value="HELICc"/>
    <property type="match status" value="1"/>
</dbReference>
<evidence type="ECO:0000256" key="6">
    <source>
        <dbReference type="ARBA" id="ARBA00022763"/>
    </source>
</evidence>
<dbReference type="GO" id="GO:0005524">
    <property type="term" value="F:ATP binding"/>
    <property type="evidence" value="ECO:0007669"/>
    <property type="project" value="UniProtKB-KW"/>
</dbReference>
<evidence type="ECO:0000256" key="13">
    <source>
        <dbReference type="ARBA" id="ARBA00023204"/>
    </source>
</evidence>
<feature type="domain" description="Helicase ATP-binding" evidence="18">
    <location>
        <begin position="26"/>
        <end position="194"/>
    </location>
</feature>
<dbReference type="NCBIfam" id="TIGR00614">
    <property type="entry name" value="recQ_fam"/>
    <property type="match status" value="1"/>
</dbReference>
<dbReference type="InterPro" id="IPR006293">
    <property type="entry name" value="DNA_helicase_ATP-dep_RecQ_bac"/>
</dbReference>
<dbReference type="EC" id="5.6.2.4" evidence="16"/>
<dbReference type="GO" id="GO:0006281">
    <property type="term" value="P:DNA repair"/>
    <property type="evidence" value="ECO:0007669"/>
    <property type="project" value="UniProtKB-KW"/>
</dbReference>
<evidence type="ECO:0000259" key="17">
    <source>
        <dbReference type="PROSITE" id="PS50967"/>
    </source>
</evidence>
<keyword evidence="9" id="KW-0862">Zinc</keyword>
<accession>A0A4R6VSB0</accession>
<dbReference type="GO" id="GO:0006260">
    <property type="term" value="P:DNA replication"/>
    <property type="evidence" value="ECO:0007669"/>
    <property type="project" value="InterPro"/>
</dbReference>
<name>A0A4R6VSB0_9HYPH</name>
<dbReference type="SMART" id="SM00956">
    <property type="entry name" value="RQC"/>
    <property type="match status" value="1"/>
</dbReference>
<evidence type="ECO:0000256" key="2">
    <source>
        <dbReference type="ARBA" id="ARBA00001947"/>
    </source>
</evidence>
<dbReference type="SUPFAM" id="SSF47819">
    <property type="entry name" value="HRDC-like"/>
    <property type="match status" value="1"/>
</dbReference>
<dbReference type="GO" id="GO:0016787">
    <property type="term" value="F:hydrolase activity"/>
    <property type="evidence" value="ECO:0007669"/>
    <property type="project" value="UniProtKB-KW"/>
</dbReference>
<evidence type="ECO:0000256" key="15">
    <source>
        <dbReference type="ARBA" id="ARBA00034617"/>
    </source>
</evidence>
<keyword evidence="7" id="KW-0378">Hydrolase</keyword>
<keyword evidence="13" id="KW-0234">DNA repair</keyword>
<keyword evidence="14" id="KW-0413">Isomerase</keyword>